<feature type="region of interest" description="Disordered" evidence="1">
    <location>
        <begin position="33"/>
        <end position="109"/>
    </location>
</feature>
<feature type="compositionally biased region" description="Polar residues" evidence="1">
    <location>
        <begin position="76"/>
        <end position="92"/>
    </location>
</feature>
<dbReference type="EMBL" id="OC935480">
    <property type="protein sequence ID" value="CAD7660574.1"/>
    <property type="molecule type" value="Genomic_DNA"/>
</dbReference>
<accession>A0A7R9MHX2</accession>
<feature type="domain" description="C2H2-type" evidence="2">
    <location>
        <begin position="155"/>
        <end position="179"/>
    </location>
</feature>
<dbReference type="SMART" id="SM00355">
    <property type="entry name" value="ZnF_C2H2"/>
    <property type="match status" value="2"/>
</dbReference>
<protein>
    <recommendedName>
        <fullName evidence="2">C2H2-type domain-containing protein</fullName>
    </recommendedName>
</protein>
<proteinExistence type="predicted"/>
<dbReference type="AlphaFoldDB" id="A0A7R9MHX2"/>
<feature type="compositionally biased region" description="Low complexity" evidence="1">
    <location>
        <begin position="93"/>
        <end position="105"/>
    </location>
</feature>
<evidence type="ECO:0000256" key="1">
    <source>
        <dbReference type="SAM" id="MobiDB-lite"/>
    </source>
</evidence>
<sequence length="288" mass="32865">TYFTHLGQWTQHNQSDHNGIIQSITYVDIGSHVRPSQQTHSTRPPKPSQPQRTTTFANTTRTNGTNSSNLYRPYTANRTTTQSTGNKSTRFANTTSSYDTNSSDGSEPEIINLSDSPPPAITHNPIVPSKPSNSMPYKLPTTGRVGQSVAQSTNFSCEFADCEFKTTSKDKLQFHVNAHINSKYKVGNILNDIIRHIQKSKKHENLKVYECRECSYGTNCLSSFKEHLSRRHFDDSDEEDEVNDYITDMFQHLSRRHFDDSDEEDEVNDYITDMFRNHHSTNDKSDTE</sequence>
<evidence type="ECO:0000259" key="2">
    <source>
        <dbReference type="SMART" id="SM00355"/>
    </source>
</evidence>
<feature type="domain" description="C2H2-type" evidence="2">
    <location>
        <begin position="209"/>
        <end position="232"/>
    </location>
</feature>
<feature type="non-terminal residue" evidence="3">
    <location>
        <position position="1"/>
    </location>
</feature>
<name>A0A7R9MHX2_9ACAR</name>
<keyword evidence="4" id="KW-1185">Reference proteome</keyword>
<dbReference type="OrthoDB" id="6508123at2759"/>
<feature type="compositionally biased region" description="Low complexity" evidence="1">
    <location>
        <begin position="53"/>
        <end position="69"/>
    </location>
</feature>
<evidence type="ECO:0000313" key="3">
    <source>
        <dbReference type="EMBL" id="CAD7660574.1"/>
    </source>
</evidence>
<evidence type="ECO:0000313" key="4">
    <source>
        <dbReference type="Proteomes" id="UP000728032"/>
    </source>
</evidence>
<reference evidence="3" key="1">
    <citation type="submission" date="2020-11" db="EMBL/GenBank/DDBJ databases">
        <authorList>
            <person name="Tran Van P."/>
        </authorList>
    </citation>
    <scope>NUCLEOTIDE SEQUENCE</scope>
</reference>
<organism evidence="3">
    <name type="scientific">Oppiella nova</name>
    <dbReference type="NCBI Taxonomy" id="334625"/>
    <lineage>
        <taxon>Eukaryota</taxon>
        <taxon>Metazoa</taxon>
        <taxon>Ecdysozoa</taxon>
        <taxon>Arthropoda</taxon>
        <taxon>Chelicerata</taxon>
        <taxon>Arachnida</taxon>
        <taxon>Acari</taxon>
        <taxon>Acariformes</taxon>
        <taxon>Sarcoptiformes</taxon>
        <taxon>Oribatida</taxon>
        <taxon>Brachypylina</taxon>
        <taxon>Oppioidea</taxon>
        <taxon>Oppiidae</taxon>
        <taxon>Oppiella</taxon>
    </lineage>
</organism>
<dbReference type="InterPro" id="IPR013087">
    <property type="entry name" value="Znf_C2H2_type"/>
</dbReference>
<dbReference type="Gene3D" id="3.30.160.60">
    <property type="entry name" value="Classic Zinc Finger"/>
    <property type="match status" value="1"/>
</dbReference>
<gene>
    <name evidence="3" type="ORF">ONB1V03_LOCUS17140</name>
</gene>
<dbReference type="EMBL" id="CAJPVJ010020655">
    <property type="protein sequence ID" value="CAG2177712.1"/>
    <property type="molecule type" value="Genomic_DNA"/>
</dbReference>
<dbReference type="Proteomes" id="UP000728032">
    <property type="component" value="Unassembled WGS sequence"/>
</dbReference>